<accession>A0A1M6C5F6</accession>
<evidence type="ECO:0000256" key="13">
    <source>
        <dbReference type="SAM" id="MobiDB-lite"/>
    </source>
</evidence>
<evidence type="ECO:0000256" key="5">
    <source>
        <dbReference type="ARBA" id="ARBA00022898"/>
    </source>
</evidence>
<dbReference type="PIRSF" id="PIRSF000390">
    <property type="entry name" value="PLP_StrS"/>
    <property type="match status" value="1"/>
</dbReference>
<sequence length="384" mass="41710">MSGAMNPAQPERPARPAQPVIPVYRPDLSGNERAYVLNCMDSTWISSIGAYIGKFEAAIAGITGARHAAAVCNGTVALHLPLHCMGIGPGDEVIVPAFTYIASVNTIAQTGATPVFAESRAGDWLLDPSDVERRITARTKAIMPVHLYGAACDMAAIMEIARRRGVRVLEDAAEALGTTIHGKHVGTFGDAGSFSFFGNKTVTTGEGGMVVTDDDEFAAQLRQVKGQGQSLTRRYWHEVLGFNYRMTNICAAIGLAQTERLPQILAAKRRLATFYKETLASLPVTFQRPIEGVESADWLVSLLLPRGTDRDRLMAEMQAAGVETRPVFYPAHHMPMYRSEEHFPVAEDIAVRGISLPSFPALTDDELGRVCETLRNALRQQGKA</sequence>
<evidence type="ECO:0000256" key="1">
    <source>
        <dbReference type="ARBA" id="ARBA00001933"/>
    </source>
</evidence>
<dbReference type="FunFam" id="3.40.640.10:FF:000090">
    <property type="entry name" value="Pyridoxal phosphate-dependent aminotransferase"/>
    <property type="match status" value="1"/>
</dbReference>
<dbReference type="InterPro" id="IPR015424">
    <property type="entry name" value="PyrdxlP-dep_Trfase"/>
</dbReference>
<evidence type="ECO:0000256" key="2">
    <source>
        <dbReference type="ARBA" id="ARBA00005125"/>
    </source>
</evidence>
<keyword evidence="5 11" id="KW-0663">Pyridoxal phosphate</keyword>
<feature type="region of interest" description="Disordered" evidence="13">
    <location>
        <begin position="1"/>
        <end position="20"/>
    </location>
</feature>
<evidence type="ECO:0000256" key="7">
    <source>
        <dbReference type="ARBA" id="ARBA00051587"/>
    </source>
</evidence>
<dbReference type="InterPro" id="IPR015421">
    <property type="entry name" value="PyrdxlP-dep_Trfase_major"/>
</dbReference>
<dbReference type="GO" id="GO:0030170">
    <property type="term" value="F:pyridoxal phosphate binding"/>
    <property type="evidence" value="ECO:0007669"/>
    <property type="project" value="TreeGrafter"/>
</dbReference>
<evidence type="ECO:0000313" key="15">
    <source>
        <dbReference type="Proteomes" id="UP000184387"/>
    </source>
</evidence>
<proteinExistence type="inferred from homology"/>
<dbReference type="RefSeq" id="WP_245818162.1">
    <property type="nucleotide sequence ID" value="NZ_FQZF01000003.1"/>
</dbReference>
<organism evidence="14 15">
    <name type="scientific">Muricoccus roseus</name>
    <dbReference type="NCBI Taxonomy" id="198092"/>
    <lineage>
        <taxon>Bacteria</taxon>
        <taxon>Pseudomonadati</taxon>
        <taxon>Pseudomonadota</taxon>
        <taxon>Alphaproteobacteria</taxon>
        <taxon>Acetobacterales</taxon>
        <taxon>Roseomonadaceae</taxon>
        <taxon>Muricoccus</taxon>
    </lineage>
</organism>
<dbReference type="AlphaFoldDB" id="A0A1M6C5F6"/>
<evidence type="ECO:0000256" key="3">
    <source>
        <dbReference type="ARBA" id="ARBA00022576"/>
    </source>
</evidence>
<dbReference type="SUPFAM" id="SSF53383">
    <property type="entry name" value="PLP-dependent transferases"/>
    <property type="match status" value="1"/>
</dbReference>
<dbReference type="EMBL" id="FQZF01000003">
    <property type="protein sequence ID" value="SHI56031.1"/>
    <property type="molecule type" value="Genomic_DNA"/>
</dbReference>
<keyword evidence="15" id="KW-1185">Reference proteome</keyword>
<evidence type="ECO:0000313" key="14">
    <source>
        <dbReference type="EMBL" id="SHI56031.1"/>
    </source>
</evidence>
<dbReference type="Gene3D" id="3.90.1150.10">
    <property type="entry name" value="Aspartate Aminotransferase, domain 1"/>
    <property type="match status" value="1"/>
</dbReference>
<dbReference type="PANTHER" id="PTHR30244:SF34">
    <property type="entry name" value="DTDP-4-AMINO-4,6-DIDEOXYGALACTOSE TRANSAMINASE"/>
    <property type="match status" value="1"/>
</dbReference>
<name>A0A1M6C5F6_9PROT</name>
<evidence type="ECO:0000256" key="10">
    <source>
        <dbReference type="PIRSR" id="PIRSR000390-1"/>
    </source>
</evidence>
<evidence type="ECO:0000256" key="9">
    <source>
        <dbReference type="ARBA" id="ARBA00074221"/>
    </source>
</evidence>
<dbReference type="Gene3D" id="3.40.640.10">
    <property type="entry name" value="Type I PLP-dependent aspartate aminotransferase-like (Major domain)"/>
    <property type="match status" value="1"/>
</dbReference>
<feature type="active site" description="Proton acceptor" evidence="10">
    <location>
        <position position="200"/>
    </location>
</feature>
<comment type="pathway">
    <text evidence="2">Bacterial outer membrane biogenesis; LPS O-antigen biosynthesis.</text>
</comment>
<evidence type="ECO:0000256" key="8">
    <source>
        <dbReference type="ARBA" id="ARBA00066317"/>
    </source>
</evidence>
<feature type="modified residue" description="N6-(pyridoxal phosphate)lysine" evidence="11">
    <location>
        <position position="200"/>
    </location>
</feature>
<reference evidence="14 15" key="1">
    <citation type="submission" date="2016-11" db="EMBL/GenBank/DDBJ databases">
        <authorList>
            <person name="Jaros S."/>
            <person name="Januszkiewicz K."/>
            <person name="Wedrychowicz H."/>
        </authorList>
    </citation>
    <scope>NUCLEOTIDE SEQUENCE [LARGE SCALE GENOMIC DNA]</scope>
    <source>
        <strain evidence="14 15">DSM 14916</strain>
    </source>
</reference>
<comment type="catalytic activity">
    <reaction evidence="7">
        <text>GDP-alpha-D-perosamine + 2-oxoglutarate = GDP-4-dehydro-alpha-D-rhamnose + L-glutamate</text>
        <dbReference type="Rhea" id="RHEA:36779"/>
        <dbReference type="ChEBI" id="CHEBI:16810"/>
        <dbReference type="ChEBI" id="CHEBI:29985"/>
        <dbReference type="ChEBI" id="CHEBI:57964"/>
        <dbReference type="ChEBI" id="CHEBI:73996"/>
        <dbReference type="EC" id="2.6.1.102"/>
    </reaction>
</comment>
<gene>
    <name evidence="14" type="ORF">SAMN02745194_00585</name>
</gene>
<evidence type="ECO:0000256" key="11">
    <source>
        <dbReference type="PIRSR" id="PIRSR000390-2"/>
    </source>
</evidence>
<dbReference type="STRING" id="198092.SAMN02745194_00585"/>
<dbReference type="PANTHER" id="PTHR30244">
    <property type="entry name" value="TRANSAMINASE"/>
    <property type="match status" value="1"/>
</dbReference>
<keyword evidence="3" id="KW-0032">Aminotransferase</keyword>
<comment type="similarity">
    <text evidence="6 12">Belongs to the DegT/DnrJ/EryC1 family.</text>
</comment>
<keyword evidence="4" id="KW-0808">Transferase</keyword>
<dbReference type="EC" id="2.6.1.102" evidence="8"/>
<evidence type="ECO:0000256" key="12">
    <source>
        <dbReference type="RuleBase" id="RU004508"/>
    </source>
</evidence>
<evidence type="ECO:0000256" key="6">
    <source>
        <dbReference type="ARBA" id="ARBA00037999"/>
    </source>
</evidence>
<comment type="cofactor">
    <cofactor evidence="1">
        <name>pyridoxal 5'-phosphate</name>
        <dbReference type="ChEBI" id="CHEBI:597326"/>
    </cofactor>
</comment>
<dbReference type="CDD" id="cd00616">
    <property type="entry name" value="AHBA_syn"/>
    <property type="match status" value="1"/>
</dbReference>
<dbReference type="GO" id="GO:0000271">
    <property type="term" value="P:polysaccharide biosynthetic process"/>
    <property type="evidence" value="ECO:0007669"/>
    <property type="project" value="TreeGrafter"/>
</dbReference>
<protein>
    <recommendedName>
        <fullName evidence="9">GDP-perosamine synthase</fullName>
        <ecNumber evidence="8">2.6.1.102</ecNumber>
    </recommendedName>
</protein>
<evidence type="ECO:0000256" key="4">
    <source>
        <dbReference type="ARBA" id="ARBA00022679"/>
    </source>
</evidence>
<dbReference type="GO" id="GO:0102933">
    <property type="term" value="F:GDP-4-dehydro-6-deoxy-D-mannose-4-aminotransferase activity"/>
    <property type="evidence" value="ECO:0007669"/>
    <property type="project" value="UniProtKB-EC"/>
</dbReference>
<dbReference type="InterPro" id="IPR000653">
    <property type="entry name" value="DegT/StrS_aminotransferase"/>
</dbReference>
<dbReference type="Proteomes" id="UP000184387">
    <property type="component" value="Unassembled WGS sequence"/>
</dbReference>
<dbReference type="InterPro" id="IPR015422">
    <property type="entry name" value="PyrdxlP-dep_Trfase_small"/>
</dbReference>
<feature type="compositionally biased region" description="Low complexity" evidence="13">
    <location>
        <begin position="7"/>
        <end position="18"/>
    </location>
</feature>
<dbReference type="Pfam" id="PF01041">
    <property type="entry name" value="DegT_DnrJ_EryC1"/>
    <property type="match status" value="1"/>
</dbReference>